<evidence type="ECO:0000313" key="2">
    <source>
        <dbReference type="Proteomes" id="UP000559256"/>
    </source>
</evidence>
<evidence type="ECO:0000313" key="1">
    <source>
        <dbReference type="EMBL" id="KAF5356697.1"/>
    </source>
</evidence>
<dbReference type="EMBL" id="JAACJM010000053">
    <property type="protein sequence ID" value="KAF5356697.1"/>
    <property type="molecule type" value="Genomic_DNA"/>
</dbReference>
<name>A0A8H5G1M6_9AGAR</name>
<sequence length="169" mass="19071">MEAESHQPLTPDSAIMSTPVKSTDINLQTLVLDFLCNALIADPRWEDIISVATTSVATPSLLDPLQKRLLRLINTRAIELEESPSNHSMPSHAILSQEGQEISYQEMINRRSGLATWLSIHFRRVYKKIITVCRQTRQGKHPYIQIESHQLLTPIGVCRHNSSCDTFPA</sequence>
<keyword evidence="2" id="KW-1185">Reference proteome</keyword>
<comment type="caution">
    <text evidence="1">The sequence shown here is derived from an EMBL/GenBank/DDBJ whole genome shotgun (WGS) entry which is preliminary data.</text>
</comment>
<proteinExistence type="predicted"/>
<gene>
    <name evidence="1" type="ORF">D9758_013733</name>
</gene>
<organism evidence="1 2">
    <name type="scientific">Tetrapyrgos nigripes</name>
    <dbReference type="NCBI Taxonomy" id="182062"/>
    <lineage>
        <taxon>Eukaryota</taxon>
        <taxon>Fungi</taxon>
        <taxon>Dikarya</taxon>
        <taxon>Basidiomycota</taxon>
        <taxon>Agaricomycotina</taxon>
        <taxon>Agaricomycetes</taxon>
        <taxon>Agaricomycetidae</taxon>
        <taxon>Agaricales</taxon>
        <taxon>Marasmiineae</taxon>
        <taxon>Marasmiaceae</taxon>
        <taxon>Tetrapyrgos</taxon>
    </lineage>
</organism>
<accession>A0A8H5G1M6</accession>
<dbReference type="AlphaFoldDB" id="A0A8H5G1M6"/>
<protein>
    <submittedName>
        <fullName evidence="1">Uncharacterized protein</fullName>
    </submittedName>
</protein>
<reference evidence="1 2" key="1">
    <citation type="journal article" date="2020" name="ISME J.">
        <title>Uncovering the hidden diversity of litter-decomposition mechanisms in mushroom-forming fungi.</title>
        <authorList>
            <person name="Floudas D."/>
            <person name="Bentzer J."/>
            <person name="Ahren D."/>
            <person name="Johansson T."/>
            <person name="Persson P."/>
            <person name="Tunlid A."/>
        </authorList>
    </citation>
    <scope>NUCLEOTIDE SEQUENCE [LARGE SCALE GENOMIC DNA]</scope>
    <source>
        <strain evidence="1 2">CBS 291.85</strain>
    </source>
</reference>
<dbReference type="Proteomes" id="UP000559256">
    <property type="component" value="Unassembled WGS sequence"/>
</dbReference>